<comment type="caution">
    <text evidence="1">The sequence shown here is derived from an EMBL/GenBank/DDBJ whole genome shotgun (WGS) entry which is preliminary data.</text>
</comment>
<protein>
    <submittedName>
        <fullName evidence="1">Uncharacterized protein</fullName>
    </submittedName>
</protein>
<dbReference type="EMBL" id="REGN01003456">
    <property type="protein sequence ID" value="RNA22420.1"/>
    <property type="molecule type" value="Genomic_DNA"/>
</dbReference>
<name>A0A3M7RFX6_BRAPC</name>
<organism evidence="1 2">
    <name type="scientific">Brachionus plicatilis</name>
    <name type="common">Marine rotifer</name>
    <name type="synonym">Brachionus muelleri</name>
    <dbReference type="NCBI Taxonomy" id="10195"/>
    <lineage>
        <taxon>Eukaryota</taxon>
        <taxon>Metazoa</taxon>
        <taxon>Spiralia</taxon>
        <taxon>Gnathifera</taxon>
        <taxon>Rotifera</taxon>
        <taxon>Eurotatoria</taxon>
        <taxon>Monogononta</taxon>
        <taxon>Pseudotrocha</taxon>
        <taxon>Ploima</taxon>
        <taxon>Brachionidae</taxon>
        <taxon>Brachionus</taxon>
    </lineage>
</organism>
<evidence type="ECO:0000313" key="1">
    <source>
        <dbReference type="EMBL" id="RNA22420.1"/>
    </source>
</evidence>
<keyword evidence="2" id="KW-1185">Reference proteome</keyword>
<gene>
    <name evidence="1" type="ORF">BpHYR1_046856</name>
</gene>
<dbReference type="Proteomes" id="UP000276133">
    <property type="component" value="Unassembled WGS sequence"/>
</dbReference>
<dbReference type="AlphaFoldDB" id="A0A3M7RFX6"/>
<sequence>MIFCYDILPQAPQVAIKEKKHINNKNDINRIFLNLAKKEIIKFKSKILIKKNLIELKFLLNYFEKL</sequence>
<proteinExistence type="predicted"/>
<evidence type="ECO:0000313" key="2">
    <source>
        <dbReference type="Proteomes" id="UP000276133"/>
    </source>
</evidence>
<reference evidence="1 2" key="1">
    <citation type="journal article" date="2018" name="Sci. Rep.">
        <title>Genomic signatures of local adaptation to the degree of environmental predictability in rotifers.</title>
        <authorList>
            <person name="Franch-Gras L."/>
            <person name="Hahn C."/>
            <person name="Garcia-Roger E.M."/>
            <person name="Carmona M.J."/>
            <person name="Serra M."/>
            <person name="Gomez A."/>
        </authorList>
    </citation>
    <scope>NUCLEOTIDE SEQUENCE [LARGE SCALE GENOMIC DNA]</scope>
    <source>
        <strain evidence="1">HYR1</strain>
    </source>
</reference>
<accession>A0A3M7RFX6</accession>